<dbReference type="AlphaFoldDB" id="A0A8C3TTJ9"/>
<dbReference type="Proteomes" id="UP000694563">
    <property type="component" value="Chromosome 6"/>
</dbReference>
<evidence type="ECO:0000313" key="2">
    <source>
        <dbReference type="Proteomes" id="UP000694563"/>
    </source>
</evidence>
<keyword evidence="2" id="KW-1185">Reference proteome</keyword>
<reference evidence="1" key="3">
    <citation type="submission" date="2025-09" db="UniProtKB">
        <authorList>
            <consortium name="Ensembl"/>
        </authorList>
    </citation>
    <scope>IDENTIFICATION</scope>
</reference>
<protein>
    <submittedName>
        <fullName evidence="1">Uncharacterized protein</fullName>
    </submittedName>
</protein>
<name>A0A8C3TTJ9_CATUS</name>
<sequence>SLLTGKFPGEQRGIFLGRKWEISWETKGSVLKNHVECLAGRRDFLERRNFLKNKQHIAKKAAVPCFSPTDPSILSWSLCKELELPLRESGLVPPLPAELEGLREEPGSRCCCP</sequence>
<dbReference type="Ensembl" id="ENSCUST00005003482.1">
    <property type="protein sequence ID" value="ENSCUSP00005003316.1"/>
    <property type="gene ID" value="ENSCUSG00005002225.1"/>
</dbReference>
<accession>A0A8C3TTJ9</accession>
<evidence type="ECO:0000313" key="1">
    <source>
        <dbReference type="Ensembl" id="ENSCUSP00005003316.1"/>
    </source>
</evidence>
<reference evidence="1" key="1">
    <citation type="submission" date="2020-10" db="EMBL/GenBank/DDBJ databases">
        <title>Catharus ustulatus (Swainson's thrush) genome, bCatUst1, primary haplotype v2.</title>
        <authorList>
            <person name="Delmore K."/>
            <person name="Vafadar M."/>
            <person name="Formenti G."/>
            <person name="Chow W."/>
            <person name="Pelan S."/>
            <person name="Howe K."/>
            <person name="Rhie A."/>
            <person name="Mountcastle J."/>
            <person name="Haase B."/>
            <person name="Fedrigo O."/>
            <person name="Jarvis E.D."/>
        </authorList>
    </citation>
    <scope>NUCLEOTIDE SEQUENCE [LARGE SCALE GENOMIC DNA]</scope>
</reference>
<organism evidence="1 2">
    <name type="scientific">Catharus ustulatus</name>
    <name type="common">Russet-backed thrush</name>
    <name type="synonym">Hylocichla ustulatus</name>
    <dbReference type="NCBI Taxonomy" id="91951"/>
    <lineage>
        <taxon>Eukaryota</taxon>
        <taxon>Metazoa</taxon>
        <taxon>Chordata</taxon>
        <taxon>Craniata</taxon>
        <taxon>Vertebrata</taxon>
        <taxon>Euteleostomi</taxon>
        <taxon>Archelosauria</taxon>
        <taxon>Archosauria</taxon>
        <taxon>Dinosauria</taxon>
        <taxon>Saurischia</taxon>
        <taxon>Theropoda</taxon>
        <taxon>Coelurosauria</taxon>
        <taxon>Aves</taxon>
        <taxon>Neognathae</taxon>
        <taxon>Neoaves</taxon>
        <taxon>Telluraves</taxon>
        <taxon>Australaves</taxon>
        <taxon>Passeriformes</taxon>
        <taxon>Turdidae</taxon>
        <taxon>Catharus</taxon>
    </lineage>
</organism>
<reference evidence="1" key="2">
    <citation type="submission" date="2025-08" db="UniProtKB">
        <authorList>
            <consortium name="Ensembl"/>
        </authorList>
    </citation>
    <scope>IDENTIFICATION</scope>
</reference>
<proteinExistence type="predicted"/>